<reference evidence="1" key="1">
    <citation type="submission" date="2019-06" db="EMBL/GenBank/DDBJ databases">
        <authorList>
            <consortium name="Wellcome Sanger Institute Data Sharing"/>
        </authorList>
    </citation>
    <scope>NUCLEOTIDE SEQUENCE [LARGE SCALE GENOMIC DNA]</scope>
</reference>
<reference evidence="1" key="3">
    <citation type="submission" date="2025-09" db="UniProtKB">
        <authorList>
            <consortium name="Ensembl"/>
        </authorList>
    </citation>
    <scope>IDENTIFICATION</scope>
</reference>
<organism evidence="1 2">
    <name type="scientific">Myripristis murdjan</name>
    <name type="common">pinecone soldierfish</name>
    <dbReference type="NCBI Taxonomy" id="586833"/>
    <lineage>
        <taxon>Eukaryota</taxon>
        <taxon>Metazoa</taxon>
        <taxon>Chordata</taxon>
        <taxon>Craniata</taxon>
        <taxon>Vertebrata</taxon>
        <taxon>Euteleostomi</taxon>
        <taxon>Actinopterygii</taxon>
        <taxon>Neopterygii</taxon>
        <taxon>Teleostei</taxon>
        <taxon>Neoteleostei</taxon>
        <taxon>Acanthomorphata</taxon>
        <taxon>Holocentriformes</taxon>
        <taxon>Holocentridae</taxon>
        <taxon>Myripristis</taxon>
    </lineage>
</organism>
<reference evidence="1" key="2">
    <citation type="submission" date="2025-08" db="UniProtKB">
        <authorList>
            <consortium name="Ensembl"/>
        </authorList>
    </citation>
    <scope>IDENTIFICATION</scope>
</reference>
<evidence type="ECO:0000313" key="1">
    <source>
        <dbReference type="Ensembl" id="ENSMMDP00005040790.1"/>
    </source>
</evidence>
<proteinExistence type="predicted"/>
<dbReference type="AlphaFoldDB" id="A0A667ZCA3"/>
<dbReference type="Ensembl" id="ENSMMDT00005041624.1">
    <property type="protein sequence ID" value="ENSMMDP00005040790.1"/>
    <property type="gene ID" value="ENSMMDG00005018862.1"/>
</dbReference>
<dbReference type="Proteomes" id="UP000472263">
    <property type="component" value="Chromosome 14"/>
</dbReference>
<name>A0A667ZCA3_9TELE</name>
<keyword evidence="2" id="KW-1185">Reference proteome</keyword>
<dbReference type="GeneTree" id="ENSGT00980000199127"/>
<dbReference type="InParanoid" id="A0A667ZCA3"/>
<protein>
    <submittedName>
        <fullName evidence="1">Uncharacterized protein</fullName>
    </submittedName>
</protein>
<accession>A0A667ZCA3</accession>
<evidence type="ECO:0000313" key="2">
    <source>
        <dbReference type="Proteomes" id="UP000472263"/>
    </source>
</evidence>
<sequence length="137" mass="14714">KGFLPFYVAHTVLGLHHQLLRGEVVDIQGDLPVVWGLLLGHDGRVGHHGGVGEVLRQGGHAERLVEDAAPLVPLTERVPARGAEQGERDASLCHGCRGEGRGGGVLLFWRVSGRKRKSPFGLFSKGFPLPTCCLLLS</sequence>